<comment type="caution">
    <text evidence="1">The sequence shown here is derived from an EMBL/GenBank/DDBJ whole genome shotgun (WGS) entry which is preliminary data.</text>
</comment>
<evidence type="ECO:0000313" key="1">
    <source>
        <dbReference type="EMBL" id="KKS37929.1"/>
    </source>
</evidence>
<accession>A0A0G0YMS6</accession>
<dbReference type="EMBL" id="LCCU01000010">
    <property type="protein sequence ID" value="KKS37929.1"/>
    <property type="molecule type" value="Genomic_DNA"/>
</dbReference>
<dbReference type="Proteomes" id="UP000033847">
    <property type="component" value="Unassembled WGS sequence"/>
</dbReference>
<dbReference type="AlphaFoldDB" id="A0A0G0YMS6"/>
<sequence>LAGSPGFEPGMSLLEREVMPFHYEPMKFLEPGERVELSTSSLPWKRSTTELPRHIIMVILAY</sequence>
<organism evidence="1 2">
    <name type="scientific">candidate division WWE3 bacterium GW2011_GWF1_42_14</name>
    <dbReference type="NCBI Taxonomy" id="1619138"/>
    <lineage>
        <taxon>Bacteria</taxon>
        <taxon>Katanobacteria</taxon>
    </lineage>
</organism>
<gene>
    <name evidence="1" type="ORF">UV00_C0010G0001</name>
</gene>
<reference evidence="1 2" key="1">
    <citation type="journal article" date="2015" name="Nature">
        <title>rRNA introns, odd ribosomes, and small enigmatic genomes across a large radiation of phyla.</title>
        <authorList>
            <person name="Brown C.T."/>
            <person name="Hug L.A."/>
            <person name="Thomas B.C."/>
            <person name="Sharon I."/>
            <person name="Castelle C.J."/>
            <person name="Singh A."/>
            <person name="Wilkins M.J."/>
            <person name="Williams K.H."/>
            <person name="Banfield J.F."/>
        </authorList>
    </citation>
    <scope>NUCLEOTIDE SEQUENCE [LARGE SCALE GENOMIC DNA]</scope>
</reference>
<feature type="non-terminal residue" evidence="1">
    <location>
        <position position="1"/>
    </location>
</feature>
<evidence type="ECO:0000313" key="2">
    <source>
        <dbReference type="Proteomes" id="UP000033847"/>
    </source>
</evidence>
<name>A0A0G0YMS6_UNCKA</name>
<protein>
    <submittedName>
        <fullName evidence="1">Uncharacterized protein</fullName>
    </submittedName>
</protein>
<proteinExistence type="predicted"/>